<evidence type="ECO:0000259" key="1">
    <source>
        <dbReference type="PROSITE" id="PS51729"/>
    </source>
</evidence>
<dbReference type="PANTHER" id="PTHR31435">
    <property type="entry name" value="PROTEIN NATD1"/>
    <property type="match status" value="1"/>
</dbReference>
<name>A0A1R3WQN4_9RHOB</name>
<feature type="domain" description="N-acetyltransferase" evidence="1">
    <location>
        <begin position="10"/>
        <end position="96"/>
    </location>
</feature>
<dbReference type="Pfam" id="PF14542">
    <property type="entry name" value="Acetyltransf_CG"/>
    <property type="match status" value="1"/>
</dbReference>
<dbReference type="AlphaFoldDB" id="A0A1R3WQN4"/>
<dbReference type="SUPFAM" id="SSF55729">
    <property type="entry name" value="Acyl-CoA N-acyltransferases (Nat)"/>
    <property type="match status" value="1"/>
</dbReference>
<dbReference type="PROSITE" id="PS51729">
    <property type="entry name" value="GNAT_YJDJ"/>
    <property type="match status" value="1"/>
</dbReference>
<dbReference type="OrthoDB" id="9800945at2"/>
<accession>A0A1R3WQN4</accession>
<dbReference type="RefSeq" id="WP_076648321.1">
    <property type="nucleotide sequence ID" value="NZ_FTPS01000001.1"/>
</dbReference>
<proteinExistence type="predicted"/>
<evidence type="ECO:0000313" key="3">
    <source>
        <dbReference type="Proteomes" id="UP000192455"/>
    </source>
</evidence>
<keyword evidence="3" id="KW-1185">Reference proteome</keyword>
<dbReference type="Proteomes" id="UP000192455">
    <property type="component" value="Unassembled WGS sequence"/>
</dbReference>
<dbReference type="Gene3D" id="3.40.630.30">
    <property type="match status" value="1"/>
</dbReference>
<dbReference type="PANTHER" id="PTHR31435:SF9">
    <property type="entry name" value="PROTEIN NATD1"/>
    <property type="match status" value="1"/>
</dbReference>
<dbReference type="InterPro" id="IPR045057">
    <property type="entry name" value="Gcn5-rel_NAT"/>
</dbReference>
<protein>
    <recommendedName>
        <fullName evidence="1">N-acetyltransferase domain-containing protein</fullName>
    </recommendedName>
</protein>
<reference evidence="2 3" key="1">
    <citation type="submission" date="2017-01" db="EMBL/GenBank/DDBJ databases">
        <authorList>
            <person name="Mah S.A."/>
            <person name="Swanson W.J."/>
            <person name="Moy G.W."/>
            <person name="Vacquier V.D."/>
        </authorList>
    </citation>
    <scope>NUCLEOTIDE SEQUENCE [LARGE SCALE GENOMIC DNA]</scope>
    <source>
        <strain evidence="2 3">DSM 21219</strain>
    </source>
</reference>
<evidence type="ECO:0000313" key="2">
    <source>
        <dbReference type="EMBL" id="SIT78923.1"/>
    </source>
</evidence>
<dbReference type="STRING" id="515897.SAMN05421849_1039"/>
<dbReference type="InterPro" id="IPR016181">
    <property type="entry name" value="Acyl_CoA_acyltransferase"/>
</dbReference>
<dbReference type="InterPro" id="IPR031165">
    <property type="entry name" value="GNAT_YJDJ"/>
</dbReference>
<dbReference type="EMBL" id="FTPS01000001">
    <property type="protein sequence ID" value="SIT78923.1"/>
    <property type="molecule type" value="Genomic_DNA"/>
</dbReference>
<gene>
    <name evidence="2" type="ORF">SAMN05421849_1039</name>
</gene>
<sequence length="97" mass="10795">MSEAFTIRHQADDARGRYSIDLGPAQAELTYRVLAPDLISADHTFVPPAMRGTGAAAALVERLVADARADGRRIRPRCSYVEAMRRRRPEWADVFAP</sequence>
<organism evidence="2 3">
    <name type="scientific">Pontibaca methylaminivorans</name>
    <dbReference type="NCBI Taxonomy" id="515897"/>
    <lineage>
        <taxon>Bacteria</taxon>
        <taxon>Pseudomonadati</taxon>
        <taxon>Pseudomonadota</taxon>
        <taxon>Alphaproteobacteria</taxon>
        <taxon>Rhodobacterales</taxon>
        <taxon>Roseobacteraceae</taxon>
        <taxon>Pontibaca</taxon>
    </lineage>
</organism>